<dbReference type="Proteomes" id="UP001596116">
    <property type="component" value="Unassembled WGS sequence"/>
</dbReference>
<accession>A0ABW1KS08</accession>
<sequence>MRIFLCCLAGVAALYGAAAAHPGSNLLITDSKAAARAMSDGVSFEESNGVHLFKGRARTSMQTEETALLGGEPVASAKNCNIEIEIRERPWRRLRQLRTQGFYSGVPYRSRPYTQGFYSGVR</sequence>
<organism evidence="2 3">
    <name type="scientific">Hyphococcus aureus</name>
    <dbReference type="NCBI Taxonomy" id="2666033"/>
    <lineage>
        <taxon>Bacteria</taxon>
        <taxon>Pseudomonadati</taxon>
        <taxon>Pseudomonadota</taxon>
        <taxon>Alphaproteobacteria</taxon>
        <taxon>Parvularculales</taxon>
        <taxon>Parvularculaceae</taxon>
        <taxon>Hyphococcus</taxon>
    </lineage>
</organism>
<protein>
    <submittedName>
        <fullName evidence="2">Uncharacterized protein</fullName>
    </submittedName>
</protein>
<proteinExistence type="predicted"/>
<dbReference type="EMBL" id="JBHPON010000001">
    <property type="protein sequence ID" value="MFC6034685.1"/>
    <property type="molecule type" value="Genomic_DNA"/>
</dbReference>
<evidence type="ECO:0000313" key="2">
    <source>
        <dbReference type="EMBL" id="MFC6034685.1"/>
    </source>
</evidence>
<evidence type="ECO:0000256" key="1">
    <source>
        <dbReference type="SAM" id="SignalP"/>
    </source>
</evidence>
<comment type="caution">
    <text evidence="2">The sequence shown here is derived from an EMBL/GenBank/DDBJ whole genome shotgun (WGS) entry which is preliminary data.</text>
</comment>
<evidence type="ECO:0000313" key="3">
    <source>
        <dbReference type="Proteomes" id="UP001596116"/>
    </source>
</evidence>
<name>A0ABW1KS08_9PROT</name>
<dbReference type="RefSeq" id="WP_379879975.1">
    <property type="nucleotide sequence ID" value="NZ_JBHPON010000001.1"/>
</dbReference>
<keyword evidence="1" id="KW-0732">Signal</keyword>
<gene>
    <name evidence="2" type="ORF">ACFMB1_03970</name>
</gene>
<feature type="signal peptide" evidence="1">
    <location>
        <begin position="1"/>
        <end position="20"/>
    </location>
</feature>
<feature type="chain" id="PRO_5046792799" evidence="1">
    <location>
        <begin position="21"/>
        <end position="122"/>
    </location>
</feature>
<keyword evidence="3" id="KW-1185">Reference proteome</keyword>
<reference evidence="2 3" key="1">
    <citation type="submission" date="2024-09" db="EMBL/GenBank/DDBJ databases">
        <authorList>
            <person name="Zhang Z.-H."/>
        </authorList>
    </citation>
    <scope>NUCLEOTIDE SEQUENCE [LARGE SCALE GENOMIC DNA]</scope>
    <source>
        <strain evidence="2 3">HHTR114</strain>
    </source>
</reference>